<dbReference type="Gene3D" id="2.120.10.30">
    <property type="entry name" value="TolB, C-terminal domain"/>
    <property type="match status" value="1"/>
</dbReference>
<sequence>MATNFSIWGPPGGVSSEHSWQYMLDSETNELRNIATNPPTVNAHGCVFPQGAMYVVTDGGLEETETLLPFMCFNDLDIDPDGNFWLTDSKSAYDLTEFYPPTNPTVYMVNGTTMRPRVVHITTGNANDVDVGVLPDGQHRVYLPDTGVSEFKSVHGMNAPTGYSLGSPTESCRTSGIRVDSRPSFLPSSYDI</sequence>
<gene>
    <name evidence="1" type="ORF">SCAR479_05727</name>
</gene>
<protein>
    <submittedName>
        <fullName evidence="1">SMP-30/Gluconolactonase/LRE-like region domain-containing protein</fullName>
    </submittedName>
</protein>
<dbReference type="SUPFAM" id="SSF101898">
    <property type="entry name" value="NHL repeat"/>
    <property type="match status" value="1"/>
</dbReference>
<keyword evidence="2" id="KW-1185">Reference proteome</keyword>
<accession>A0ABR2XV73</accession>
<dbReference type="EMBL" id="JARVKM010000020">
    <property type="protein sequence ID" value="KAK9777679.1"/>
    <property type="molecule type" value="Genomic_DNA"/>
</dbReference>
<comment type="caution">
    <text evidence="1">The sequence shown here is derived from an EMBL/GenBank/DDBJ whole genome shotgun (WGS) entry which is preliminary data.</text>
</comment>
<organism evidence="1 2">
    <name type="scientific">Seiridium cardinale</name>
    <dbReference type="NCBI Taxonomy" id="138064"/>
    <lineage>
        <taxon>Eukaryota</taxon>
        <taxon>Fungi</taxon>
        <taxon>Dikarya</taxon>
        <taxon>Ascomycota</taxon>
        <taxon>Pezizomycotina</taxon>
        <taxon>Sordariomycetes</taxon>
        <taxon>Xylariomycetidae</taxon>
        <taxon>Amphisphaeriales</taxon>
        <taxon>Sporocadaceae</taxon>
        <taxon>Seiridium</taxon>
    </lineage>
</organism>
<proteinExistence type="predicted"/>
<name>A0ABR2XV73_9PEZI</name>
<dbReference type="InterPro" id="IPR011042">
    <property type="entry name" value="6-blade_b-propeller_TolB-like"/>
</dbReference>
<reference evidence="1 2" key="1">
    <citation type="submission" date="2024-02" db="EMBL/GenBank/DDBJ databases">
        <title>First draft genome assembly of two strains of Seiridium cardinale.</title>
        <authorList>
            <person name="Emiliani G."/>
            <person name="Scali E."/>
        </authorList>
    </citation>
    <scope>NUCLEOTIDE SEQUENCE [LARGE SCALE GENOMIC DNA]</scope>
    <source>
        <strain evidence="1 2">BM-138-000479</strain>
    </source>
</reference>
<evidence type="ECO:0000313" key="1">
    <source>
        <dbReference type="EMBL" id="KAK9777679.1"/>
    </source>
</evidence>
<evidence type="ECO:0000313" key="2">
    <source>
        <dbReference type="Proteomes" id="UP001465668"/>
    </source>
</evidence>
<dbReference type="Proteomes" id="UP001465668">
    <property type="component" value="Unassembled WGS sequence"/>
</dbReference>